<dbReference type="AlphaFoldDB" id="A0A438MJX6"/>
<keyword evidence="12" id="KW-1185">Reference proteome</keyword>
<evidence type="ECO:0000256" key="9">
    <source>
        <dbReference type="ARBA" id="ARBA00048173"/>
    </source>
</evidence>
<evidence type="ECO:0000256" key="1">
    <source>
        <dbReference type="ARBA" id="ARBA00012493"/>
    </source>
</evidence>
<dbReference type="SUPFAM" id="SSF56672">
    <property type="entry name" value="DNA/RNA polymerases"/>
    <property type="match status" value="1"/>
</dbReference>
<dbReference type="GO" id="GO:0003723">
    <property type="term" value="F:RNA binding"/>
    <property type="evidence" value="ECO:0007669"/>
    <property type="project" value="InterPro"/>
</dbReference>
<evidence type="ECO:0000256" key="3">
    <source>
        <dbReference type="ARBA" id="ARBA00022695"/>
    </source>
</evidence>
<dbReference type="GO" id="GO:0003964">
    <property type="term" value="F:RNA-directed DNA polymerase activity"/>
    <property type="evidence" value="ECO:0007669"/>
    <property type="project" value="UniProtKB-KW"/>
</dbReference>
<dbReference type="Proteomes" id="UP000284824">
    <property type="component" value="Unassembled WGS sequence"/>
</dbReference>
<evidence type="ECO:0000256" key="7">
    <source>
        <dbReference type="ARBA" id="ARBA00023118"/>
    </source>
</evidence>
<evidence type="ECO:0000259" key="10">
    <source>
        <dbReference type="PROSITE" id="PS50878"/>
    </source>
</evidence>
<dbReference type="PROSITE" id="PS50878">
    <property type="entry name" value="RT_POL"/>
    <property type="match status" value="1"/>
</dbReference>
<dbReference type="CDD" id="cd03487">
    <property type="entry name" value="RT_Bac_retron_II"/>
    <property type="match status" value="1"/>
</dbReference>
<gene>
    <name evidence="11" type="ORF">EDD27_9102</name>
</gene>
<dbReference type="InterPro" id="IPR000123">
    <property type="entry name" value="Reverse_transcriptase_msDNA"/>
</dbReference>
<reference evidence="11 12" key="1">
    <citation type="submission" date="2019-01" db="EMBL/GenBank/DDBJ databases">
        <title>Sequencing the genomes of 1000 actinobacteria strains.</title>
        <authorList>
            <person name="Klenk H.-P."/>
        </authorList>
    </citation>
    <scope>NUCLEOTIDE SEQUENCE [LARGE SCALE GENOMIC DNA]</scope>
    <source>
        <strain evidence="11 12">DSM 43925</strain>
    </source>
</reference>
<dbReference type="EC" id="2.7.7.49" evidence="1"/>
<evidence type="ECO:0000256" key="4">
    <source>
        <dbReference type="ARBA" id="ARBA00022723"/>
    </source>
</evidence>
<evidence type="ECO:0000313" key="12">
    <source>
        <dbReference type="Proteomes" id="UP000284824"/>
    </source>
</evidence>
<keyword evidence="5" id="KW-0460">Magnesium</keyword>
<dbReference type="OrthoDB" id="1550386at2"/>
<dbReference type="PANTHER" id="PTHR34047:SF7">
    <property type="entry name" value="RNA-DIRECTED DNA POLYMERASE"/>
    <property type="match status" value="1"/>
</dbReference>
<evidence type="ECO:0000256" key="5">
    <source>
        <dbReference type="ARBA" id="ARBA00022842"/>
    </source>
</evidence>
<dbReference type="InterPro" id="IPR051083">
    <property type="entry name" value="GrpII_Intron_Splice-Mob/Def"/>
</dbReference>
<keyword evidence="6 11" id="KW-0695">RNA-directed DNA polymerase</keyword>
<evidence type="ECO:0000256" key="2">
    <source>
        <dbReference type="ARBA" id="ARBA00022679"/>
    </source>
</evidence>
<evidence type="ECO:0000256" key="6">
    <source>
        <dbReference type="ARBA" id="ARBA00022918"/>
    </source>
</evidence>
<dbReference type="Pfam" id="PF00078">
    <property type="entry name" value="RVT_1"/>
    <property type="match status" value="1"/>
</dbReference>
<comment type="similarity">
    <text evidence="8">Belongs to the bacterial reverse transcriptase family.</text>
</comment>
<dbReference type="InterPro" id="IPR000477">
    <property type="entry name" value="RT_dom"/>
</dbReference>
<keyword evidence="7" id="KW-0051">Antiviral defense</keyword>
<dbReference type="EMBL" id="SAUN01000001">
    <property type="protein sequence ID" value="RVX46239.1"/>
    <property type="molecule type" value="Genomic_DNA"/>
</dbReference>
<dbReference type="PANTHER" id="PTHR34047">
    <property type="entry name" value="NUCLEAR INTRON MATURASE 1, MITOCHONDRIAL-RELATED"/>
    <property type="match status" value="1"/>
</dbReference>
<keyword evidence="4" id="KW-0479">Metal-binding</keyword>
<evidence type="ECO:0000313" key="11">
    <source>
        <dbReference type="EMBL" id="RVX46239.1"/>
    </source>
</evidence>
<dbReference type="GO" id="GO:0046872">
    <property type="term" value="F:metal ion binding"/>
    <property type="evidence" value="ECO:0007669"/>
    <property type="project" value="UniProtKB-KW"/>
</dbReference>
<protein>
    <recommendedName>
        <fullName evidence="1">RNA-directed DNA polymerase</fullName>
        <ecNumber evidence="1">2.7.7.49</ecNumber>
    </recommendedName>
</protein>
<accession>A0A438MJX6</accession>
<keyword evidence="3" id="KW-0548">Nucleotidyltransferase</keyword>
<dbReference type="InterPro" id="IPR043502">
    <property type="entry name" value="DNA/RNA_pol_sf"/>
</dbReference>
<evidence type="ECO:0000256" key="8">
    <source>
        <dbReference type="ARBA" id="ARBA00034120"/>
    </source>
</evidence>
<comment type="caution">
    <text evidence="11">The sequence shown here is derived from an EMBL/GenBank/DDBJ whole genome shotgun (WGS) entry which is preliminary data.</text>
</comment>
<dbReference type="PRINTS" id="PR00866">
    <property type="entry name" value="RNADNAPOLMS"/>
</dbReference>
<name>A0A438MJX6_9ACTN</name>
<keyword evidence="2" id="KW-0808">Transferase</keyword>
<feature type="domain" description="Reverse transcriptase" evidence="10">
    <location>
        <begin position="1"/>
        <end position="299"/>
    </location>
</feature>
<comment type="catalytic activity">
    <reaction evidence="9">
        <text>DNA(n) + a 2'-deoxyribonucleoside 5'-triphosphate = DNA(n+1) + diphosphate</text>
        <dbReference type="Rhea" id="RHEA:22508"/>
        <dbReference type="Rhea" id="RHEA-COMP:17339"/>
        <dbReference type="Rhea" id="RHEA-COMP:17340"/>
        <dbReference type="ChEBI" id="CHEBI:33019"/>
        <dbReference type="ChEBI" id="CHEBI:61560"/>
        <dbReference type="ChEBI" id="CHEBI:173112"/>
        <dbReference type="EC" id="2.7.7.49"/>
    </reaction>
</comment>
<proteinExistence type="inferred from homology"/>
<organism evidence="11 12">
    <name type="scientific">Nonomuraea polychroma</name>
    <dbReference type="NCBI Taxonomy" id="46176"/>
    <lineage>
        <taxon>Bacteria</taxon>
        <taxon>Bacillati</taxon>
        <taxon>Actinomycetota</taxon>
        <taxon>Actinomycetes</taxon>
        <taxon>Streptosporangiales</taxon>
        <taxon>Streptosporangiaceae</taxon>
        <taxon>Nonomuraea</taxon>
    </lineage>
</organism>
<sequence>MITDSPHLYRVRGLLADHSTALIENAIAQAHQVEARGLEAVLSLNHLARRTGATRNYLRDIVERRLDPYTEFQKTSSTRARTISAPRQPLMEVQRWILRNILGRVPAGPFSFAYEHNKSITMCARRHLGCKWLIKVDLHDFFSSIDEVAVYAIFHGLGYQALPSLELARICTRQGVGASHKRHFPSASRVDRYQRIPAYLSRALGFLPQGSPTSGALANLVMKSLDEHIAALSHPFGFVYTRYADDLVFSSADRFDRKIAIGLIHRVTDLLRTHEFIVHRAKTRVVPPGAKKIVLGLQVDGDRVRLPPDARRRITENIRGVERFGLTDHVAHRHYSSVVGFVERMRGLLAFSYDVDKEWTAPVWIRWGEALERAGYWERTAW</sequence>
<dbReference type="GO" id="GO:0051607">
    <property type="term" value="P:defense response to virus"/>
    <property type="evidence" value="ECO:0007669"/>
    <property type="project" value="UniProtKB-KW"/>
</dbReference>